<feature type="transmembrane region" description="Helical" evidence="1">
    <location>
        <begin position="53"/>
        <end position="76"/>
    </location>
</feature>
<name>D3U714_9CRUS</name>
<accession>D3U714</accession>
<keyword evidence="1" id="KW-1133">Transmembrane helix</keyword>
<feature type="transmembrane region" description="Helical" evidence="1">
    <location>
        <begin position="7"/>
        <end position="33"/>
    </location>
</feature>
<sequence length="165" mass="18564">MWLVGVFVSLVMVGGLIFLMCSTPFSMMIVLMVETLVVGCLVGLSKSTVWFCYILLIVFLGGVLVLFAYAVSLVAGLKVSKLDLFKMVFVFITMLMLFTVGFGDFMIEFLSFNYLYSSNGYLDSVVDVSMILNMYMYMFVVVYLFIGLLCVSSMLKKDEGPFRLM</sequence>
<keyword evidence="1" id="KW-0812">Transmembrane</keyword>
<keyword evidence="2" id="KW-0496">Mitochondrion</keyword>
<protein>
    <submittedName>
        <fullName evidence="2">NADH dehydrogenase subunit 6</fullName>
    </submittedName>
</protein>
<proteinExistence type="predicted"/>
<organism evidence="2">
    <name type="scientific">Eophreatoicus karrkkanj</name>
    <dbReference type="NCBI Taxonomy" id="496899"/>
    <lineage>
        <taxon>Eukaryota</taxon>
        <taxon>Metazoa</taxon>
        <taxon>Ecdysozoa</taxon>
        <taxon>Arthropoda</taxon>
        <taxon>Crustacea</taxon>
        <taxon>Multicrustacea</taxon>
        <taxon>Malacostraca</taxon>
        <taxon>Eumalacostraca</taxon>
        <taxon>Peracarida</taxon>
        <taxon>Isopoda</taxon>
        <taxon>Phreatoicidea</taxon>
        <taxon>Amphisopidae</taxon>
        <taxon>Eophreatoicus</taxon>
    </lineage>
</organism>
<evidence type="ECO:0000256" key="1">
    <source>
        <dbReference type="SAM" id="Phobius"/>
    </source>
</evidence>
<feature type="transmembrane region" description="Helical" evidence="1">
    <location>
        <begin position="88"/>
        <end position="114"/>
    </location>
</feature>
<reference evidence="2" key="1">
    <citation type="journal article" date="2010" name="Comp. Biochem. Physiol. Part D Genomics Proteomics">
        <title>The Australian fresh water isopod (Phreatoicidea: Isopoda) allows insights into the early mitogenomic evolution of isopods.</title>
        <authorList>
            <person name="Kilpert F."/>
            <person name="Podsiadlowski L."/>
        </authorList>
    </citation>
    <scope>NUCLEOTIDE SEQUENCE</scope>
    <source>
        <strain evidence="2">14</strain>
    </source>
</reference>
<gene>
    <name evidence="2" type="primary">nad6</name>
</gene>
<keyword evidence="1" id="KW-0472">Membrane</keyword>
<dbReference type="EMBL" id="FJ790313">
    <property type="protein sequence ID" value="ACN72772.1"/>
    <property type="molecule type" value="Genomic_DNA"/>
</dbReference>
<geneLocation type="mitochondrion" evidence="2"/>
<feature type="transmembrane region" description="Helical" evidence="1">
    <location>
        <begin position="134"/>
        <end position="155"/>
    </location>
</feature>
<dbReference type="AlphaFoldDB" id="D3U714"/>
<evidence type="ECO:0000313" key="2">
    <source>
        <dbReference type="EMBL" id="ACN72772.1"/>
    </source>
</evidence>